<gene>
    <name evidence="2" type="ORF">PDE_00434</name>
</gene>
<evidence type="ECO:0000313" key="2">
    <source>
        <dbReference type="EMBL" id="EPS25501.1"/>
    </source>
</evidence>
<evidence type="ECO:0000313" key="3">
    <source>
        <dbReference type="Proteomes" id="UP000019376"/>
    </source>
</evidence>
<dbReference type="AlphaFoldDB" id="S7Z9Z3"/>
<keyword evidence="3" id="KW-1185">Reference proteome</keyword>
<accession>S7Z9Z3</accession>
<feature type="region of interest" description="Disordered" evidence="1">
    <location>
        <begin position="1"/>
        <end position="46"/>
    </location>
</feature>
<reference evidence="2 3" key="1">
    <citation type="journal article" date="2013" name="PLoS ONE">
        <title>Genomic and secretomic analyses reveal unique features of the lignocellulolytic enzyme system of Penicillium decumbens.</title>
        <authorList>
            <person name="Liu G."/>
            <person name="Zhang L."/>
            <person name="Wei X."/>
            <person name="Zou G."/>
            <person name="Qin Y."/>
            <person name="Ma L."/>
            <person name="Li J."/>
            <person name="Zheng H."/>
            <person name="Wang S."/>
            <person name="Wang C."/>
            <person name="Xun L."/>
            <person name="Zhao G.-P."/>
            <person name="Zhou Z."/>
            <person name="Qu Y."/>
        </authorList>
    </citation>
    <scope>NUCLEOTIDE SEQUENCE [LARGE SCALE GENOMIC DNA]</scope>
    <source>
        <strain evidence="3">114-2 / CGMCC 5302</strain>
    </source>
</reference>
<dbReference type="EMBL" id="KB644408">
    <property type="protein sequence ID" value="EPS25501.1"/>
    <property type="molecule type" value="Genomic_DNA"/>
</dbReference>
<evidence type="ECO:0000256" key="1">
    <source>
        <dbReference type="SAM" id="MobiDB-lite"/>
    </source>
</evidence>
<name>S7Z9Z3_PENO1</name>
<organism evidence="2 3">
    <name type="scientific">Penicillium oxalicum (strain 114-2 / CGMCC 5302)</name>
    <name type="common">Penicillium decumbens</name>
    <dbReference type="NCBI Taxonomy" id="933388"/>
    <lineage>
        <taxon>Eukaryota</taxon>
        <taxon>Fungi</taxon>
        <taxon>Dikarya</taxon>
        <taxon>Ascomycota</taxon>
        <taxon>Pezizomycotina</taxon>
        <taxon>Eurotiomycetes</taxon>
        <taxon>Eurotiomycetidae</taxon>
        <taxon>Eurotiales</taxon>
        <taxon>Aspergillaceae</taxon>
        <taxon>Penicillium</taxon>
    </lineage>
</organism>
<sequence>MVHGGEPMGGQLARQHFSVLSTGHRGLSGRGQQEVGSTGATRTAKKKKTLNLEDHVWYLPNSVYNNGDRPWTGRNRPP</sequence>
<dbReference type="HOGENOM" id="CLU_2622779_0_0_1"/>
<protein>
    <submittedName>
        <fullName evidence="2">Uncharacterized protein</fullName>
    </submittedName>
</protein>
<proteinExistence type="predicted"/>
<dbReference type="Proteomes" id="UP000019376">
    <property type="component" value="Unassembled WGS sequence"/>
</dbReference>